<keyword evidence="4" id="KW-1185">Reference proteome</keyword>
<dbReference type="RefSeq" id="WP_094017011.1">
    <property type="nucleotide sequence ID" value="NZ_NMQW01000034.1"/>
</dbReference>
<organism evidence="3 4">
    <name type="scientific">Paenibacillus rigui</name>
    <dbReference type="NCBI Taxonomy" id="554312"/>
    <lineage>
        <taxon>Bacteria</taxon>
        <taxon>Bacillati</taxon>
        <taxon>Bacillota</taxon>
        <taxon>Bacilli</taxon>
        <taxon>Bacillales</taxon>
        <taxon>Paenibacillaceae</taxon>
        <taxon>Paenibacillus</taxon>
    </lineage>
</organism>
<keyword evidence="1" id="KW-1133">Transmembrane helix</keyword>
<dbReference type="CDD" id="cd01949">
    <property type="entry name" value="GGDEF"/>
    <property type="match status" value="1"/>
</dbReference>
<feature type="transmembrane region" description="Helical" evidence="1">
    <location>
        <begin position="139"/>
        <end position="161"/>
    </location>
</feature>
<dbReference type="InterPro" id="IPR029787">
    <property type="entry name" value="Nucleotide_cyclase"/>
</dbReference>
<dbReference type="SUPFAM" id="SSF55073">
    <property type="entry name" value="Nucleotide cyclase"/>
    <property type="match status" value="1"/>
</dbReference>
<dbReference type="FunFam" id="3.30.70.270:FF:000001">
    <property type="entry name" value="Diguanylate cyclase domain protein"/>
    <property type="match status" value="1"/>
</dbReference>
<gene>
    <name evidence="3" type="ORF">CF651_21885</name>
</gene>
<dbReference type="InterPro" id="IPR050469">
    <property type="entry name" value="Diguanylate_Cyclase"/>
</dbReference>
<dbReference type="PROSITE" id="PS50887">
    <property type="entry name" value="GGDEF"/>
    <property type="match status" value="1"/>
</dbReference>
<comment type="caution">
    <text evidence="3">The sequence shown here is derived from an EMBL/GenBank/DDBJ whole genome shotgun (WGS) entry which is preliminary data.</text>
</comment>
<dbReference type="Pfam" id="PF00990">
    <property type="entry name" value="GGDEF"/>
    <property type="match status" value="1"/>
</dbReference>
<feature type="transmembrane region" description="Helical" evidence="1">
    <location>
        <begin position="12"/>
        <end position="32"/>
    </location>
</feature>
<feature type="transmembrane region" description="Helical" evidence="1">
    <location>
        <begin position="204"/>
        <end position="223"/>
    </location>
</feature>
<reference evidence="3 4" key="1">
    <citation type="submission" date="2017-07" db="EMBL/GenBank/DDBJ databases">
        <title>Genome sequencing and assembly of Paenibacillus rigui.</title>
        <authorList>
            <person name="Mayilraj S."/>
        </authorList>
    </citation>
    <scope>NUCLEOTIDE SEQUENCE [LARGE SCALE GENOMIC DNA]</scope>
    <source>
        <strain evidence="3 4">JCM 16352</strain>
    </source>
</reference>
<feature type="transmembrane region" description="Helical" evidence="1">
    <location>
        <begin position="44"/>
        <end position="63"/>
    </location>
</feature>
<dbReference type="InterPro" id="IPR043128">
    <property type="entry name" value="Rev_trsase/Diguanyl_cyclase"/>
</dbReference>
<evidence type="ECO:0000256" key="1">
    <source>
        <dbReference type="SAM" id="Phobius"/>
    </source>
</evidence>
<dbReference type="EMBL" id="NMQW01000034">
    <property type="protein sequence ID" value="OXM84096.1"/>
    <property type="molecule type" value="Genomic_DNA"/>
</dbReference>
<dbReference type="NCBIfam" id="TIGR00254">
    <property type="entry name" value="GGDEF"/>
    <property type="match status" value="1"/>
</dbReference>
<feature type="transmembrane region" description="Helical" evidence="1">
    <location>
        <begin position="173"/>
        <end position="192"/>
    </location>
</feature>
<keyword evidence="1" id="KW-0812">Transmembrane</keyword>
<dbReference type="Proteomes" id="UP000215509">
    <property type="component" value="Unassembled WGS sequence"/>
</dbReference>
<dbReference type="Gene3D" id="3.30.70.270">
    <property type="match status" value="1"/>
</dbReference>
<feature type="transmembrane region" description="Helical" evidence="1">
    <location>
        <begin position="75"/>
        <end position="96"/>
    </location>
</feature>
<name>A0A229UL21_9BACL</name>
<keyword evidence="1" id="KW-0472">Membrane</keyword>
<dbReference type="GO" id="GO:0043709">
    <property type="term" value="P:cell adhesion involved in single-species biofilm formation"/>
    <property type="evidence" value="ECO:0007669"/>
    <property type="project" value="TreeGrafter"/>
</dbReference>
<dbReference type="PANTHER" id="PTHR45138:SF9">
    <property type="entry name" value="DIGUANYLATE CYCLASE DGCM-RELATED"/>
    <property type="match status" value="1"/>
</dbReference>
<evidence type="ECO:0000313" key="4">
    <source>
        <dbReference type="Proteomes" id="UP000215509"/>
    </source>
</evidence>
<dbReference type="OrthoDB" id="9759607at2"/>
<evidence type="ECO:0000313" key="3">
    <source>
        <dbReference type="EMBL" id="OXM84096.1"/>
    </source>
</evidence>
<dbReference type="SMART" id="SM00267">
    <property type="entry name" value="GGDEF"/>
    <property type="match status" value="1"/>
</dbReference>
<dbReference type="PANTHER" id="PTHR45138">
    <property type="entry name" value="REGULATORY COMPONENTS OF SENSORY TRANSDUCTION SYSTEM"/>
    <property type="match status" value="1"/>
</dbReference>
<dbReference type="GO" id="GO:0005886">
    <property type="term" value="C:plasma membrane"/>
    <property type="evidence" value="ECO:0007669"/>
    <property type="project" value="TreeGrafter"/>
</dbReference>
<proteinExistence type="predicted"/>
<feature type="domain" description="GGDEF" evidence="2">
    <location>
        <begin position="259"/>
        <end position="381"/>
    </location>
</feature>
<sequence length="381" mass="43851">MNVLNWSDLWLGTLGAVISYTVILTIIFLTLVTSFRLLISRRKIGYFSIMISLLILIVQYFQLIQFQLTQTEGSIANFIALLLKVISFIFVNIGVYQLYNATKLKDTIVVILVIVMTAFVSLTYWYMPDWIQGSAEQIQLMQPLGMELYLFLLIFVSFLLLNPRIGQNGKYQLMLTFYFCSHMIHMTNLYLFNNQQAILRKFEQLIPIAFHVVLFLFIFERVIEIMQAIYNSSITDGLTKLYNRKYFYNRVNQHVAQKIAVTVIFSDIDNFKKLNDTKGHHMGDLVLKQVAQIVKEEAEHIGICGRYGGEEMVVLVTDTEVDASELAERIRARVEAETIVTVSMGYSYFRKNISAEELIKQADEAMYKAKTSGKNKVVAYG</sequence>
<dbReference type="GO" id="GO:0052621">
    <property type="term" value="F:diguanylate cyclase activity"/>
    <property type="evidence" value="ECO:0007669"/>
    <property type="project" value="TreeGrafter"/>
</dbReference>
<feature type="transmembrane region" description="Helical" evidence="1">
    <location>
        <begin position="108"/>
        <end position="127"/>
    </location>
</feature>
<evidence type="ECO:0000259" key="2">
    <source>
        <dbReference type="PROSITE" id="PS50887"/>
    </source>
</evidence>
<accession>A0A229UL21</accession>
<protein>
    <submittedName>
        <fullName evidence="3">GGDEF domain-containing protein</fullName>
    </submittedName>
</protein>
<dbReference type="GO" id="GO:1902201">
    <property type="term" value="P:negative regulation of bacterial-type flagellum-dependent cell motility"/>
    <property type="evidence" value="ECO:0007669"/>
    <property type="project" value="TreeGrafter"/>
</dbReference>
<dbReference type="InterPro" id="IPR000160">
    <property type="entry name" value="GGDEF_dom"/>
</dbReference>
<dbReference type="AlphaFoldDB" id="A0A229UL21"/>